<evidence type="ECO:0000313" key="2">
    <source>
        <dbReference type="EMBL" id="QPH52706.1"/>
    </source>
</evidence>
<organism evidence="2 3">
    <name type="scientific">Pontivivens ytuae</name>
    <dbReference type="NCBI Taxonomy" id="2789856"/>
    <lineage>
        <taxon>Bacteria</taxon>
        <taxon>Pseudomonadati</taxon>
        <taxon>Pseudomonadota</taxon>
        <taxon>Alphaproteobacteria</taxon>
        <taxon>Rhodobacterales</taxon>
        <taxon>Paracoccaceae</taxon>
        <taxon>Pontivivens</taxon>
    </lineage>
</organism>
<accession>A0A7S9LPH8</accession>
<dbReference type="Gene3D" id="3.90.420.10">
    <property type="entry name" value="Oxidoreductase, molybdopterin-binding domain"/>
    <property type="match status" value="1"/>
</dbReference>
<dbReference type="EMBL" id="CP064942">
    <property type="protein sequence ID" value="QPH52706.1"/>
    <property type="molecule type" value="Genomic_DNA"/>
</dbReference>
<dbReference type="SUPFAM" id="SSF56524">
    <property type="entry name" value="Oxidoreductase molybdopterin-binding domain"/>
    <property type="match status" value="1"/>
</dbReference>
<dbReference type="KEGG" id="poz:I0K15_12890"/>
<gene>
    <name evidence="2" type="ORF">I0K15_12890</name>
</gene>
<keyword evidence="1" id="KW-0732">Signal</keyword>
<dbReference type="InterPro" id="IPR036374">
    <property type="entry name" value="OxRdtase_Mopterin-bd_sf"/>
</dbReference>
<dbReference type="Proteomes" id="UP000594800">
    <property type="component" value="Chromosome"/>
</dbReference>
<name>A0A7S9LPH8_9RHOB</name>
<dbReference type="RefSeq" id="WP_196101917.1">
    <property type="nucleotide sequence ID" value="NZ_CP064942.1"/>
</dbReference>
<feature type="signal peptide" evidence="1">
    <location>
        <begin position="1"/>
        <end position="21"/>
    </location>
</feature>
<sequence>MRTALSIAALLFALPAAAEMAAPTGQVILTVGGEIGQGNRGPSTADDLSVLGKMELVFEEGASFDMDMLAALPQAEIVTNMPGTEDQPATFSGPLLSDVMVAVGAEGRAAYPMALDGYSVEIPWEEMVEHGPILATHVDGTPLPIGGIGPTMTVYPQIEDAALYEEFLAKQVWATFYLGVE</sequence>
<evidence type="ECO:0008006" key="4">
    <source>
        <dbReference type="Google" id="ProtNLM"/>
    </source>
</evidence>
<feature type="chain" id="PRO_5032881838" description="Molybdopterin-dependent oxidoreductase" evidence="1">
    <location>
        <begin position="22"/>
        <end position="181"/>
    </location>
</feature>
<reference evidence="2 3" key="1">
    <citation type="submission" date="2020-11" db="EMBL/GenBank/DDBJ databases">
        <title>Description of Pontivivens ytuae sp. nov. isolated from deep sea sediment of Mariana Trench.</title>
        <authorList>
            <person name="Wang Z."/>
            <person name="Sun Q.-L."/>
            <person name="Xu X.-D."/>
            <person name="Tang Y.-Z."/>
            <person name="Zhang J."/>
        </authorList>
    </citation>
    <scope>NUCLEOTIDE SEQUENCE [LARGE SCALE GENOMIC DNA]</scope>
    <source>
        <strain evidence="2 3">MT2928</strain>
    </source>
</reference>
<dbReference type="AlphaFoldDB" id="A0A7S9LPH8"/>
<keyword evidence="3" id="KW-1185">Reference proteome</keyword>
<proteinExistence type="predicted"/>
<evidence type="ECO:0000313" key="3">
    <source>
        <dbReference type="Proteomes" id="UP000594800"/>
    </source>
</evidence>
<protein>
    <recommendedName>
        <fullName evidence="4">Molybdopterin-dependent oxidoreductase</fullName>
    </recommendedName>
</protein>
<evidence type="ECO:0000256" key="1">
    <source>
        <dbReference type="SAM" id="SignalP"/>
    </source>
</evidence>